<dbReference type="GO" id="GO:0005524">
    <property type="term" value="F:ATP binding"/>
    <property type="evidence" value="ECO:0007669"/>
    <property type="project" value="UniProtKB-KW"/>
</dbReference>
<dbReference type="Proteomes" id="UP000231019">
    <property type="component" value="Unassembled WGS sequence"/>
</dbReference>
<evidence type="ECO:0000256" key="5">
    <source>
        <dbReference type="ARBA" id="ARBA00022840"/>
    </source>
</evidence>
<evidence type="ECO:0000256" key="3">
    <source>
        <dbReference type="ARBA" id="ARBA00022741"/>
    </source>
</evidence>
<feature type="domain" description="Aminoglycoside phosphotransferase" evidence="6">
    <location>
        <begin position="44"/>
        <end position="268"/>
    </location>
</feature>
<dbReference type="InterPro" id="IPR002575">
    <property type="entry name" value="Aminoglycoside_PTrfase"/>
</dbReference>
<dbReference type="Gene3D" id="3.90.1200.10">
    <property type="match status" value="1"/>
</dbReference>
<protein>
    <recommendedName>
        <fullName evidence="6">Aminoglycoside phosphotransferase domain-containing protein</fullName>
    </recommendedName>
</protein>
<gene>
    <name evidence="7" type="ORF">COW36_17955</name>
</gene>
<evidence type="ECO:0000313" key="8">
    <source>
        <dbReference type="Proteomes" id="UP000231019"/>
    </source>
</evidence>
<dbReference type="Pfam" id="PF01636">
    <property type="entry name" value="APH"/>
    <property type="match status" value="1"/>
</dbReference>
<sequence length="362" mass="41513">MVKVAKGRIVTVFSQTKPLLASELEAHLRRLRPGFEPVSAPVALKGGYLNYVWRLQGESESWIAKQALPFFAAFPEQALSPTRLWFEVRALEVLGPMGALVELRTETVRAPQLLAFEPEYSLLWMEDIGSGPDLYHWLMQIPCLERIAHRAQELALFLADLHAYSSSHRRLAEDFYNFEVQATRLRVQYDLAAWLPQNLYEDRVYTELRQAVYALGEQLLKPGKCLIMGDLWPASICMTEQGIRLLDWEFVHWGQPAQDLGHFMAHCWLISEAHAGTAIQVCIDHFWQVFSMHYWKRIETTCPQLWQENDYEAKRIHAGAEILIRTVGIFQKCGYFAGIPAQDPQVLKALALAQTLILDFQS</sequence>
<dbReference type="AlphaFoldDB" id="A0A2M7G1T7"/>
<name>A0A2M7G1T7_9BACT</name>
<dbReference type="PANTHER" id="PTHR34273">
    <property type="entry name" value="METHYLTHIORIBOSE KINASE"/>
    <property type="match status" value="1"/>
</dbReference>
<comment type="caution">
    <text evidence="7">The sequence shown here is derived from an EMBL/GenBank/DDBJ whole genome shotgun (WGS) entry which is preliminary data.</text>
</comment>
<dbReference type="EMBL" id="PFFQ01000053">
    <property type="protein sequence ID" value="PIW15300.1"/>
    <property type="molecule type" value="Genomic_DNA"/>
</dbReference>
<reference evidence="7 8" key="1">
    <citation type="submission" date="2017-09" db="EMBL/GenBank/DDBJ databases">
        <title>Depth-based differentiation of microbial function through sediment-hosted aquifers and enrichment of novel symbionts in the deep terrestrial subsurface.</title>
        <authorList>
            <person name="Probst A.J."/>
            <person name="Ladd B."/>
            <person name="Jarett J.K."/>
            <person name="Geller-Mcgrath D.E."/>
            <person name="Sieber C.M."/>
            <person name="Emerson J.B."/>
            <person name="Anantharaman K."/>
            <person name="Thomas B.C."/>
            <person name="Malmstrom R."/>
            <person name="Stieglmeier M."/>
            <person name="Klingl A."/>
            <person name="Woyke T."/>
            <person name="Ryan C.M."/>
            <person name="Banfield J.F."/>
        </authorList>
    </citation>
    <scope>NUCLEOTIDE SEQUENCE [LARGE SCALE GENOMIC DNA]</scope>
    <source>
        <strain evidence="7">CG17_big_fil_post_rev_8_21_14_2_50_48_46</strain>
    </source>
</reference>
<evidence type="ECO:0000313" key="7">
    <source>
        <dbReference type="EMBL" id="PIW15300.1"/>
    </source>
</evidence>
<accession>A0A2M7G1T7</accession>
<dbReference type="GO" id="GO:0016301">
    <property type="term" value="F:kinase activity"/>
    <property type="evidence" value="ECO:0007669"/>
    <property type="project" value="UniProtKB-KW"/>
</dbReference>
<evidence type="ECO:0000259" key="6">
    <source>
        <dbReference type="Pfam" id="PF01636"/>
    </source>
</evidence>
<comment type="similarity">
    <text evidence="1">Belongs to the methylthioribose kinase family.</text>
</comment>
<dbReference type="SUPFAM" id="SSF56112">
    <property type="entry name" value="Protein kinase-like (PK-like)"/>
    <property type="match status" value="1"/>
</dbReference>
<keyword evidence="3" id="KW-0547">Nucleotide-binding</keyword>
<dbReference type="PANTHER" id="PTHR34273:SF2">
    <property type="entry name" value="METHYLTHIORIBOSE KINASE"/>
    <property type="match status" value="1"/>
</dbReference>
<evidence type="ECO:0000256" key="1">
    <source>
        <dbReference type="ARBA" id="ARBA00010165"/>
    </source>
</evidence>
<dbReference type="Gene3D" id="3.30.200.20">
    <property type="entry name" value="Phosphorylase Kinase, domain 1"/>
    <property type="match status" value="1"/>
</dbReference>
<proteinExistence type="inferred from homology"/>
<organism evidence="7 8">
    <name type="scientific">bacterium (Candidatus Blackallbacteria) CG17_big_fil_post_rev_8_21_14_2_50_48_46</name>
    <dbReference type="NCBI Taxonomy" id="2014261"/>
    <lineage>
        <taxon>Bacteria</taxon>
        <taxon>Candidatus Blackallbacteria</taxon>
    </lineage>
</organism>
<evidence type="ECO:0000256" key="2">
    <source>
        <dbReference type="ARBA" id="ARBA00022679"/>
    </source>
</evidence>
<keyword evidence="2" id="KW-0808">Transferase</keyword>
<keyword evidence="4" id="KW-0418">Kinase</keyword>
<keyword evidence="5" id="KW-0067">ATP-binding</keyword>
<evidence type="ECO:0000256" key="4">
    <source>
        <dbReference type="ARBA" id="ARBA00022777"/>
    </source>
</evidence>
<dbReference type="InterPro" id="IPR011009">
    <property type="entry name" value="Kinase-like_dom_sf"/>
</dbReference>